<feature type="signal peptide" evidence="8">
    <location>
        <begin position="1"/>
        <end position="16"/>
    </location>
</feature>
<dbReference type="PRINTS" id="PR00723">
    <property type="entry name" value="SUBTILISIN"/>
</dbReference>
<evidence type="ECO:0000256" key="6">
    <source>
        <dbReference type="ARBA" id="ARBA00023619"/>
    </source>
</evidence>
<dbReference type="eggNOG" id="KOG1153">
    <property type="taxonomic scope" value="Eukaryota"/>
</dbReference>
<evidence type="ECO:0000256" key="4">
    <source>
        <dbReference type="ARBA" id="ARBA00022825"/>
    </source>
</evidence>
<dbReference type="SUPFAM" id="SSF52743">
    <property type="entry name" value="Subtilisin-like"/>
    <property type="match status" value="1"/>
</dbReference>
<keyword evidence="4 7" id="KW-0720">Serine protease</keyword>
<accession>T0QZ33</accession>
<evidence type="ECO:0000256" key="7">
    <source>
        <dbReference type="PROSITE-ProRule" id="PRU01240"/>
    </source>
</evidence>
<evidence type="ECO:0000256" key="5">
    <source>
        <dbReference type="ARBA" id="ARBA00023529"/>
    </source>
</evidence>
<proteinExistence type="inferred from homology"/>
<evidence type="ECO:0000256" key="1">
    <source>
        <dbReference type="ARBA" id="ARBA00011073"/>
    </source>
</evidence>
<dbReference type="InParanoid" id="T0QZ33"/>
<evidence type="ECO:0000256" key="3">
    <source>
        <dbReference type="ARBA" id="ARBA00022801"/>
    </source>
</evidence>
<dbReference type="CDD" id="cd00161">
    <property type="entry name" value="beta-trefoil_Ricin-like"/>
    <property type="match status" value="1"/>
</dbReference>
<dbReference type="RefSeq" id="XP_008621575.1">
    <property type="nucleotide sequence ID" value="XM_008623353.1"/>
</dbReference>
<feature type="active site" description="Charge relay system" evidence="7">
    <location>
        <position position="207"/>
    </location>
</feature>
<reference evidence="10 11" key="1">
    <citation type="submission" date="2012-04" db="EMBL/GenBank/DDBJ databases">
        <title>The Genome Sequence of Saprolegnia declina VS20.</title>
        <authorList>
            <consortium name="The Broad Institute Genome Sequencing Platform"/>
            <person name="Russ C."/>
            <person name="Nusbaum C."/>
            <person name="Tyler B."/>
            <person name="van West P."/>
            <person name="Dieguez-Uribeondo J."/>
            <person name="de Bruijn I."/>
            <person name="Tripathy S."/>
            <person name="Jiang R."/>
            <person name="Young S.K."/>
            <person name="Zeng Q."/>
            <person name="Gargeya S."/>
            <person name="Fitzgerald M."/>
            <person name="Haas B."/>
            <person name="Abouelleil A."/>
            <person name="Alvarado L."/>
            <person name="Arachchi H.M."/>
            <person name="Berlin A."/>
            <person name="Chapman S.B."/>
            <person name="Goldberg J."/>
            <person name="Griggs A."/>
            <person name="Gujja S."/>
            <person name="Hansen M."/>
            <person name="Howarth C."/>
            <person name="Imamovic A."/>
            <person name="Larimer J."/>
            <person name="McCowen C."/>
            <person name="Montmayeur A."/>
            <person name="Murphy C."/>
            <person name="Neiman D."/>
            <person name="Pearson M."/>
            <person name="Priest M."/>
            <person name="Roberts A."/>
            <person name="Saif S."/>
            <person name="Shea T."/>
            <person name="Sisk P."/>
            <person name="Sykes S."/>
            <person name="Wortman J."/>
            <person name="Nusbaum C."/>
            <person name="Birren B."/>
        </authorList>
    </citation>
    <scope>NUCLEOTIDE SEQUENCE [LARGE SCALE GENOMIC DNA]</scope>
    <source>
        <strain evidence="10 11">VS20</strain>
    </source>
</reference>
<dbReference type="GO" id="GO:0004252">
    <property type="term" value="F:serine-type endopeptidase activity"/>
    <property type="evidence" value="ECO:0007669"/>
    <property type="project" value="UniProtKB-UniRule"/>
</dbReference>
<dbReference type="VEuPathDB" id="FungiDB:SDRG_17118"/>
<dbReference type="GeneID" id="19957845"/>
<dbReference type="SUPFAM" id="SSF50370">
    <property type="entry name" value="Ricin B-like lectins"/>
    <property type="match status" value="2"/>
</dbReference>
<evidence type="ECO:0000256" key="8">
    <source>
        <dbReference type="SAM" id="SignalP"/>
    </source>
</evidence>
<dbReference type="STRING" id="1156394.T0QZ33"/>
<dbReference type="Pfam" id="PF00652">
    <property type="entry name" value="Ricin_B_lectin"/>
    <property type="match status" value="2"/>
</dbReference>
<dbReference type="InterPro" id="IPR000772">
    <property type="entry name" value="Ricin_B_lectin"/>
</dbReference>
<dbReference type="InterPro" id="IPR035992">
    <property type="entry name" value="Ricin_B-like_lectins"/>
</dbReference>
<dbReference type="Pfam" id="PF00082">
    <property type="entry name" value="Peptidase_S8"/>
    <property type="match status" value="1"/>
</dbReference>
<dbReference type="EC" id="3.4.21.62" evidence="6"/>
<dbReference type="PROSITE" id="PS00138">
    <property type="entry name" value="SUBTILASE_SER"/>
    <property type="match status" value="1"/>
</dbReference>
<sequence>MKAILILSTMAAAASAKVASSVLRALEVNGNADVFVRFADASSALEAATLESNKPLERQEVFEILSDATATGQKSIEAATAGFEVTPTWIVSGAFIKAADKALIEKLTQNRAIKSVEQVPDMQLEPVLSKPTTEAVAAPAASPNQWGVDTVGAPDIWKYTNGSGIVIGSIDTGARHTHLLLKDSWRSDRGWYDPYNHTALPEDLGGHGTHTLGTMVGNRGYGVAPGAQWISCRGLYVKSGSAQALLECLQFMICPTRTDGTHPDCSKGADVINNSWGSKTFHPVYEEAIASIRKAGITPIFSNGNEGPACGTTGSPGTYPNVISVGAIGSYTNEPNKLAFFSSKGPGKYIDAHNVPQTIVKPTISAPGFFTLSAYNHSDTGLAYLAGTSMAAPHVAGVVALLKSVKRDLTYDEIYAYLTQTADRTLESEPNEWLVPNKTSNSTDVYPGAFNCGGVDDTKWPNNRYGYGRVNVAKILAGGKFAAVVTPTPVPRTTPPAPIQTNFCTYKKKALSERNHGLYIDTIKNNKNEGFTIDRVNNIIAAYASENEDSFCLALTKDATNTNAATLTKCKGDETQIWKFDTAAKRIVHPQSGFCLTSNAAKLGAGPSVAPCSPSAVSQYFDACDNIKEKSYVKLITKNNKVISEFYSGVYADWVSDSANELFTYDNNAKTLQVASNGECLDAFRDGDKFGLHTYACDATNANQKWIIDAGNHKIKHATHNNLCLDVDPTSPSHAAQVWECHNANTNQWIDAVAY</sequence>
<evidence type="ECO:0000313" key="11">
    <source>
        <dbReference type="Proteomes" id="UP000030762"/>
    </source>
</evidence>
<feature type="chain" id="PRO_5004583611" description="subtilisin" evidence="8">
    <location>
        <begin position="17"/>
        <end position="755"/>
    </location>
</feature>
<keyword evidence="8" id="KW-0732">Signal</keyword>
<dbReference type="Gene3D" id="2.80.10.50">
    <property type="match status" value="2"/>
</dbReference>
<keyword evidence="2 7" id="KW-0645">Protease</keyword>
<dbReference type="GO" id="GO:0006508">
    <property type="term" value="P:proteolysis"/>
    <property type="evidence" value="ECO:0007669"/>
    <property type="project" value="UniProtKB-KW"/>
</dbReference>
<feature type="domain" description="Ricin B lectin" evidence="9">
    <location>
        <begin position="630"/>
        <end position="753"/>
    </location>
</feature>
<feature type="domain" description="Ricin B lectin" evidence="9">
    <location>
        <begin position="507"/>
        <end position="624"/>
    </location>
</feature>
<feature type="active site" description="Charge relay system" evidence="7">
    <location>
        <position position="171"/>
    </location>
</feature>
<comment type="similarity">
    <text evidence="1 7">Belongs to the peptidase S8 family.</text>
</comment>
<dbReference type="Proteomes" id="UP000030762">
    <property type="component" value="Unassembled WGS sequence"/>
</dbReference>
<evidence type="ECO:0000313" key="10">
    <source>
        <dbReference type="EMBL" id="EQC24998.1"/>
    </source>
</evidence>
<dbReference type="InterPro" id="IPR000209">
    <property type="entry name" value="Peptidase_S8/S53_dom"/>
</dbReference>
<dbReference type="SMART" id="SM00458">
    <property type="entry name" value="RICIN"/>
    <property type="match status" value="2"/>
</dbReference>
<dbReference type="OMA" id="SPNQWGV"/>
<keyword evidence="3 7" id="KW-0378">Hydrolase</keyword>
<dbReference type="AlphaFoldDB" id="T0QZ33"/>
<organism evidence="10 11">
    <name type="scientific">Saprolegnia diclina (strain VS20)</name>
    <dbReference type="NCBI Taxonomy" id="1156394"/>
    <lineage>
        <taxon>Eukaryota</taxon>
        <taxon>Sar</taxon>
        <taxon>Stramenopiles</taxon>
        <taxon>Oomycota</taxon>
        <taxon>Saprolegniomycetes</taxon>
        <taxon>Saprolegniales</taxon>
        <taxon>Saprolegniaceae</taxon>
        <taxon>Saprolegnia</taxon>
    </lineage>
</organism>
<dbReference type="EMBL" id="JH767330">
    <property type="protein sequence ID" value="EQC24998.1"/>
    <property type="molecule type" value="Genomic_DNA"/>
</dbReference>
<dbReference type="InterPro" id="IPR036852">
    <property type="entry name" value="Peptidase_S8/S53_dom_sf"/>
</dbReference>
<dbReference type="PANTHER" id="PTHR43806">
    <property type="entry name" value="PEPTIDASE S8"/>
    <property type="match status" value="1"/>
</dbReference>
<feature type="active site" description="Charge relay system" evidence="7">
    <location>
        <position position="389"/>
    </location>
</feature>
<dbReference type="InterPro" id="IPR023828">
    <property type="entry name" value="Peptidase_S8_Ser-AS"/>
</dbReference>
<dbReference type="Gene3D" id="3.40.50.200">
    <property type="entry name" value="Peptidase S8/S53 domain"/>
    <property type="match status" value="1"/>
</dbReference>
<protein>
    <recommendedName>
        <fullName evidence="6">subtilisin</fullName>
        <ecNumber evidence="6">3.4.21.62</ecNumber>
    </recommendedName>
</protein>
<dbReference type="PROSITE" id="PS51892">
    <property type="entry name" value="SUBTILASE"/>
    <property type="match status" value="1"/>
</dbReference>
<name>T0QZ33_SAPDV</name>
<keyword evidence="11" id="KW-1185">Reference proteome</keyword>
<gene>
    <name evidence="10" type="ORF">SDRG_17118</name>
</gene>
<dbReference type="InterPro" id="IPR015500">
    <property type="entry name" value="Peptidase_S8_subtilisin-rel"/>
</dbReference>
<dbReference type="PROSITE" id="PS50231">
    <property type="entry name" value="RICIN_B_LECTIN"/>
    <property type="match status" value="2"/>
</dbReference>
<evidence type="ECO:0000256" key="2">
    <source>
        <dbReference type="ARBA" id="ARBA00022670"/>
    </source>
</evidence>
<comment type="catalytic activity">
    <reaction evidence="5">
        <text>Hydrolysis of proteins with broad specificity for peptide bonds, and a preference for a large uncharged residue in P1. Hydrolyzes peptide amides.</text>
        <dbReference type="EC" id="3.4.21.62"/>
    </reaction>
</comment>
<dbReference type="PANTHER" id="PTHR43806:SF67">
    <property type="entry name" value="EGF-LIKE DOMAIN-CONTAINING PROTEIN"/>
    <property type="match status" value="1"/>
</dbReference>
<evidence type="ECO:0000259" key="9">
    <source>
        <dbReference type="SMART" id="SM00458"/>
    </source>
</evidence>
<dbReference type="InterPro" id="IPR050131">
    <property type="entry name" value="Peptidase_S8_subtilisin-like"/>
</dbReference>
<dbReference type="OrthoDB" id="19448at2759"/>